<evidence type="ECO:0000313" key="2">
    <source>
        <dbReference type="EMBL" id="GIY95110.1"/>
    </source>
</evidence>
<dbReference type="Proteomes" id="UP001054945">
    <property type="component" value="Unassembled WGS sequence"/>
</dbReference>
<evidence type="ECO:0000313" key="3">
    <source>
        <dbReference type="Proteomes" id="UP001054945"/>
    </source>
</evidence>
<comment type="caution">
    <text evidence="2">The sequence shown here is derived from an EMBL/GenBank/DDBJ whole genome shotgun (WGS) entry which is preliminary data.</text>
</comment>
<gene>
    <name evidence="2" type="ORF">CEXT_227321</name>
</gene>
<organism evidence="2 3">
    <name type="scientific">Caerostris extrusa</name>
    <name type="common">Bark spider</name>
    <name type="synonym">Caerostris bankana</name>
    <dbReference type="NCBI Taxonomy" id="172846"/>
    <lineage>
        <taxon>Eukaryota</taxon>
        <taxon>Metazoa</taxon>
        <taxon>Ecdysozoa</taxon>
        <taxon>Arthropoda</taxon>
        <taxon>Chelicerata</taxon>
        <taxon>Arachnida</taxon>
        <taxon>Araneae</taxon>
        <taxon>Araneomorphae</taxon>
        <taxon>Entelegynae</taxon>
        <taxon>Araneoidea</taxon>
        <taxon>Araneidae</taxon>
        <taxon>Caerostris</taxon>
    </lineage>
</organism>
<dbReference type="EMBL" id="BPLR01017873">
    <property type="protein sequence ID" value="GIY95110.1"/>
    <property type="molecule type" value="Genomic_DNA"/>
</dbReference>
<dbReference type="AlphaFoldDB" id="A0AAV4XJ54"/>
<evidence type="ECO:0000256" key="1">
    <source>
        <dbReference type="SAM" id="MobiDB-lite"/>
    </source>
</evidence>
<proteinExistence type="predicted"/>
<feature type="region of interest" description="Disordered" evidence="1">
    <location>
        <begin position="1"/>
        <end position="25"/>
    </location>
</feature>
<name>A0AAV4XJ54_CAEEX</name>
<reference evidence="2 3" key="1">
    <citation type="submission" date="2021-06" db="EMBL/GenBank/DDBJ databases">
        <title>Caerostris extrusa draft genome.</title>
        <authorList>
            <person name="Kono N."/>
            <person name="Arakawa K."/>
        </authorList>
    </citation>
    <scope>NUCLEOTIDE SEQUENCE [LARGE SCALE GENOMIC DNA]</scope>
</reference>
<sequence length="229" mass="25623">MGLQSHTSITTLSSSTDPSPSDQKSQEWIIIDQGESIRLTKYLSKSGRSEMIAPEPWSIPSNARFVRPNGHTPPSPKLGYIMAKEFLALDVCAESAVLGQSTLLEVFVAFRMSTRGGFNCLKMMSDCAYGNELNPHSTNSVDDKEREVLCRRRIQKSLIRIIFLREREDKQLRIEDCAARRRMNWGRGVVKQTRCGTGALIHSKKIKGVKGLPPLLEQAEDGKCLVSEK</sequence>
<keyword evidence="3" id="KW-1185">Reference proteome</keyword>
<feature type="compositionally biased region" description="Low complexity" evidence="1">
    <location>
        <begin position="1"/>
        <end position="23"/>
    </location>
</feature>
<accession>A0AAV4XJ54</accession>
<protein>
    <submittedName>
        <fullName evidence="2">Uncharacterized protein</fullName>
    </submittedName>
</protein>